<accession>A0A3B3UW21</accession>
<dbReference type="InterPro" id="IPR021802">
    <property type="entry name" value="MiT/TFE_C"/>
</dbReference>
<dbReference type="InterPro" id="IPR031867">
    <property type="entry name" value="MiT/TFE_N"/>
</dbReference>
<keyword evidence="7" id="KW-0804">Transcription</keyword>
<dbReference type="AlphaFoldDB" id="A0A3B3UW21"/>
<comment type="subcellular location">
    <subcellularLocation>
        <location evidence="2">Cytoplasm</location>
    </subcellularLocation>
    <subcellularLocation>
        <location evidence="1">Nucleus</location>
    </subcellularLocation>
</comment>
<dbReference type="Gene3D" id="4.10.280.10">
    <property type="entry name" value="Helix-loop-helix DNA-binding domain"/>
    <property type="match status" value="1"/>
</dbReference>
<dbReference type="GO" id="GO:0046983">
    <property type="term" value="F:protein dimerization activity"/>
    <property type="evidence" value="ECO:0007669"/>
    <property type="project" value="InterPro"/>
</dbReference>
<protein>
    <submittedName>
        <fullName evidence="11">Transcription factor binding to IGHM enhancer 3b</fullName>
    </submittedName>
</protein>
<dbReference type="InterPro" id="IPR011598">
    <property type="entry name" value="bHLH_dom"/>
</dbReference>
<evidence type="ECO:0000259" key="10">
    <source>
        <dbReference type="PROSITE" id="PS50888"/>
    </source>
</evidence>
<reference evidence="11" key="1">
    <citation type="submission" date="2025-08" db="UniProtKB">
        <authorList>
            <consortium name="Ensembl"/>
        </authorList>
    </citation>
    <scope>IDENTIFICATION</scope>
</reference>
<dbReference type="Proteomes" id="UP000261500">
    <property type="component" value="Unplaced"/>
</dbReference>
<organism evidence="11 12">
    <name type="scientific">Poecilia latipinna</name>
    <name type="common">sailfin molly</name>
    <dbReference type="NCBI Taxonomy" id="48699"/>
    <lineage>
        <taxon>Eukaryota</taxon>
        <taxon>Metazoa</taxon>
        <taxon>Chordata</taxon>
        <taxon>Craniata</taxon>
        <taxon>Vertebrata</taxon>
        <taxon>Euteleostomi</taxon>
        <taxon>Actinopterygii</taxon>
        <taxon>Neopterygii</taxon>
        <taxon>Teleostei</taxon>
        <taxon>Neoteleostei</taxon>
        <taxon>Acanthomorphata</taxon>
        <taxon>Ovalentaria</taxon>
        <taxon>Atherinomorphae</taxon>
        <taxon>Cyprinodontiformes</taxon>
        <taxon>Poeciliidae</taxon>
        <taxon>Poeciliinae</taxon>
        <taxon>Poecilia</taxon>
    </lineage>
</organism>
<keyword evidence="12" id="KW-1185">Reference proteome</keyword>
<comment type="similarity">
    <text evidence="3">Belongs to the MiT/TFE family.</text>
</comment>
<keyword evidence="5" id="KW-0238">DNA-binding</keyword>
<feature type="compositionally biased region" description="Low complexity" evidence="9">
    <location>
        <begin position="1"/>
        <end position="14"/>
    </location>
</feature>
<evidence type="ECO:0000256" key="3">
    <source>
        <dbReference type="ARBA" id="ARBA00008289"/>
    </source>
</evidence>
<dbReference type="GO" id="GO:0005737">
    <property type="term" value="C:cytoplasm"/>
    <property type="evidence" value="ECO:0007669"/>
    <property type="project" value="UniProtKB-SubCell"/>
</dbReference>
<reference evidence="11" key="2">
    <citation type="submission" date="2025-09" db="UniProtKB">
        <authorList>
            <consortium name="Ensembl"/>
        </authorList>
    </citation>
    <scope>IDENTIFICATION</scope>
</reference>
<dbReference type="GO" id="GO:0000981">
    <property type="term" value="F:DNA-binding transcription factor activity, RNA polymerase II-specific"/>
    <property type="evidence" value="ECO:0007669"/>
    <property type="project" value="TreeGrafter"/>
</dbReference>
<evidence type="ECO:0000256" key="2">
    <source>
        <dbReference type="ARBA" id="ARBA00004496"/>
    </source>
</evidence>
<dbReference type="GO" id="GO:0000978">
    <property type="term" value="F:RNA polymerase II cis-regulatory region sequence-specific DNA binding"/>
    <property type="evidence" value="ECO:0007669"/>
    <property type="project" value="TreeGrafter"/>
</dbReference>
<dbReference type="GeneTree" id="ENSGT00940000157503"/>
<evidence type="ECO:0000256" key="1">
    <source>
        <dbReference type="ARBA" id="ARBA00004123"/>
    </source>
</evidence>
<dbReference type="InterPro" id="IPR036638">
    <property type="entry name" value="HLH_DNA-bd_sf"/>
</dbReference>
<keyword evidence="8" id="KW-0539">Nucleus</keyword>
<dbReference type="FunFam" id="4.10.280.10:FF:000003">
    <property type="entry name" value="microphthalmia-associated transcription factor isoform X1"/>
    <property type="match status" value="1"/>
</dbReference>
<proteinExistence type="inferred from homology"/>
<evidence type="ECO:0000313" key="11">
    <source>
        <dbReference type="Ensembl" id="ENSPLAP00000016892.1"/>
    </source>
</evidence>
<feature type="domain" description="BHLH" evidence="10">
    <location>
        <begin position="219"/>
        <end position="271"/>
    </location>
</feature>
<dbReference type="PANTHER" id="PTHR45776">
    <property type="entry name" value="MIP04163P"/>
    <property type="match status" value="1"/>
</dbReference>
<feature type="region of interest" description="Disordered" evidence="9">
    <location>
        <begin position="408"/>
        <end position="441"/>
    </location>
</feature>
<keyword evidence="4" id="KW-0805">Transcription regulation</keyword>
<dbReference type="GO" id="GO:0005634">
    <property type="term" value="C:nucleus"/>
    <property type="evidence" value="ECO:0007669"/>
    <property type="project" value="UniProtKB-SubCell"/>
</dbReference>
<evidence type="ECO:0000256" key="8">
    <source>
        <dbReference type="ARBA" id="ARBA00023242"/>
    </source>
</evidence>
<dbReference type="Ensembl" id="ENSPLAT00000025979.1">
    <property type="protein sequence ID" value="ENSPLAP00000016892.1"/>
    <property type="gene ID" value="ENSPLAG00000021183.1"/>
</dbReference>
<sequence length="441" mass="47900">MSSRVLLRQQLMREQAQEQERREAQQQASASQLRGSDSTPAISVSLPPNAARPPPAQVPVEVLKVQTHLENPTKYHIQQAQRQQVKQYLSTTLGNKAVTQSLGVSPVHQSSSAPEVGPCASSAPNSPMALLNIGSNKEEQIDDVIDDIISLESSFNDDIITLIDSGLQLPSTLPGNLLDVYHSPGMAAPTLTVSNSCPADLPQIKREITADAKALLKERQKKDNHNLERRRRFNINDRIKELGALIPKSSDEMRWNKGTILKASVDYIRKLQKEQQRAKDVEMRQKKLEQANHILMLRIQQELEMQARIHGLPAAQQQQQQAAVAVPHAGQNPGAATTLNLSALGAIAQPLPASFLSPPSSDSPAGVTISSPLDLGSLSFAELDDPTTSALYPDVGLGDILMDDGCALSPERMGEPLFSPLSPGASKTSSRRSSLEMDEDL</sequence>
<evidence type="ECO:0000256" key="4">
    <source>
        <dbReference type="ARBA" id="ARBA00023015"/>
    </source>
</evidence>
<dbReference type="Pfam" id="PF11851">
    <property type="entry name" value="DUF3371"/>
    <property type="match status" value="1"/>
</dbReference>
<dbReference type="STRING" id="48699.ENSPLAP00000016892"/>
<dbReference type="Pfam" id="PF15951">
    <property type="entry name" value="MITF_TFEB_C_3_N"/>
    <property type="match status" value="1"/>
</dbReference>
<feature type="compositionally biased region" description="Basic and acidic residues" evidence="9">
    <location>
        <begin position="15"/>
        <end position="24"/>
    </location>
</feature>
<name>A0A3B3UW21_9TELE</name>
<dbReference type="PANTHER" id="PTHR45776:SF3">
    <property type="entry name" value="TRANSCRIPTION FACTOR E3"/>
    <property type="match status" value="1"/>
</dbReference>
<feature type="region of interest" description="Disordered" evidence="9">
    <location>
        <begin position="1"/>
        <end position="55"/>
    </location>
</feature>
<keyword evidence="6" id="KW-0010">Activator</keyword>
<evidence type="ECO:0000256" key="5">
    <source>
        <dbReference type="ARBA" id="ARBA00023125"/>
    </source>
</evidence>
<evidence type="ECO:0000256" key="9">
    <source>
        <dbReference type="SAM" id="MobiDB-lite"/>
    </source>
</evidence>
<dbReference type="SMART" id="SM00353">
    <property type="entry name" value="HLH"/>
    <property type="match status" value="1"/>
</dbReference>
<evidence type="ECO:0000256" key="6">
    <source>
        <dbReference type="ARBA" id="ARBA00023159"/>
    </source>
</evidence>
<evidence type="ECO:0000313" key="12">
    <source>
        <dbReference type="Proteomes" id="UP000261500"/>
    </source>
</evidence>
<dbReference type="Pfam" id="PF00010">
    <property type="entry name" value="HLH"/>
    <property type="match status" value="1"/>
</dbReference>
<dbReference type="SUPFAM" id="SSF47459">
    <property type="entry name" value="HLH, helix-loop-helix DNA-binding domain"/>
    <property type="match status" value="1"/>
</dbReference>
<dbReference type="PROSITE" id="PS50888">
    <property type="entry name" value="BHLH"/>
    <property type="match status" value="1"/>
</dbReference>
<evidence type="ECO:0000256" key="7">
    <source>
        <dbReference type="ARBA" id="ARBA00023163"/>
    </source>
</evidence>